<feature type="compositionally biased region" description="Low complexity" evidence="10">
    <location>
        <begin position="14"/>
        <end position="26"/>
    </location>
</feature>
<dbReference type="InterPro" id="IPR043926">
    <property type="entry name" value="ABCG_dom"/>
</dbReference>
<dbReference type="Pfam" id="PF08370">
    <property type="entry name" value="PDR_assoc"/>
    <property type="match status" value="1"/>
</dbReference>
<evidence type="ECO:0000313" key="14">
    <source>
        <dbReference type="Proteomes" id="UP000030645"/>
    </source>
</evidence>
<dbReference type="SUPFAM" id="SSF52540">
    <property type="entry name" value="P-loop containing nucleoside triphosphate hydrolases"/>
    <property type="match status" value="2"/>
</dbReference>
<dbReference type="Pfam" id="PF00005">
    <property type="entry name" value="ABC_tran"/>
    <property type="match status" value="2"/>
</dbReference>
<dbReference type="CDD" id="cd03232">
    <property type="entry name" value="ABCG_PDR_domain2"/>
    <property type="match status" value="1"/>
</dbReference>
<dbReference type="InterPro" id="IPR013581">
    <property type="entry name" value="PDR_assoc"/>
</dbReference>
<feature type="compositionally biased region" description="Low complexity" evidence="10">
    <location>
        <begin position="855"/>
        <end position="869"/>
    </location>
</feature>
<keyword evidence="14" id="KW-1185">Reference proteome</keyword>
<feature type="transmembrane region" description="Helical" evidence="11">
    <location>
        <begin position="1241"/>
        <end position="1259"/>
    </location>
</feature>
<dbReference type="PANTHER" id="PTHR48040:SF28">
    <property type="entry name" value="ABC TRANSPORTER G FAMILY MEMBER 39-LIKE"/>
    <property type="match status" value="1"/>
</dbReference>
<keyword evidence="8 11" id="KW-1133">Transmembrane helix</keyword>
<evidence type="ECO:0000256" key="11">
    <source>
        <dbReference type="SAM" id="Phobius"/>
    </source>
</evidence>
<feature type="transmembrane region" description="Helical" evidence="11">
    <location>
        <begin position="1271"/>
        <end position="1291"/>
    </location>
</feature>
<feature type="transmembrane region" description="Helical" evidence="11">
    <location>
        <begin position="685"/>
        <end position="708"/>
    </location>
</feature>
<feature type="compositionally biased region" description="Acidic residues" evidence="10">
    <location>
        <begin position="811"/>
        <end position="822"/>
    </location>
</feature>
<keyword evidence="4 11" id="KW-0812">Transmembrane</keyword>
<accession>W9RH03</accession>
<dbReference type="InterPro" id="IPR034003">
    <property type="entry name" value="ABCG_PDR_2"/>
</dbReference>
<feature type="transmembrane region" description="Helical" evidence="11">
    <location>
        <begin position="660"/>
        <end position="679"/>
    </location>
</feature>
<evidence type="ECO:0000256" key="3">
    <source>
        <dbReference type="ARBA" id="ARBA00022448"/>
    </source>
</evidence>
<gene>
    <name evidence="13" type="ORF">L484_026272</name>
</gene>
<protein>
    <submittedName>
        <fullName evidence="13">Pleiotropic drug resistance protein 12</fullName>
    </submittedName>
</protein>
<feature type="transmembrane region" description="Helical" evidence="11">
    <location>
        <begin position="1416"/>
        <end position="1435"/>
    </location>
</feature>
<keyword evidence="5" id="KW-0677">Repeat</keyword>
<dbReference type="FunFam" id="3.40.50.300:FF:000059">
    <property type="entry name" value="ABC transporter G family member 40"/>
    <property type="match status" value="1"/>
</dbReference>
<evidence type="ECO:0000256" key="10">
    <source>
        <dbReference type="SAM" id="MobiDB-lite"/>
    </source>
</evidence>
<comment type="subcellular location">
    <subcellularLocation>
        <location evidence="1">Membrane</location>
        <topology evidence="1">Multi-pass membrane protein</topology>
    </subcellularLocation>
</comment>
<evidence type="ECO:0000256" key="1">
    <source>
        <dbReference type="ARBA" id="ARBA00004141"/>
    </source>
</evidence>
<sequence length="1497" mass="169502">MEGIEKAAERGRSMGRSISRSVSRASWSMEEMFASRNHSRRSSSHVDEEEEALKWAAIEKLPTYDRLRTSIFKPALENQHGNNNGFVHREVIDVRKLDINDRQRFIDRIFKVAEEDNEKFLKKFRDRIDKVGVKLPTVEVRFEHLTIEADCYVGSRALPTLPNAALNIAESALGCLGISLAKRTKLTILKDATGIVKPSRMTLLLGPPSSGKTTLLLALAGKLDPSLKVKGEITYNGHKLNEFVPQKTSAYISQNDVHVGEMTVKETLDFSARCLGVGTRYDLLAEVARREKDAGIVPEAELDLYMKATAMEGVESSLITDYTLRILGLDVCKDTIVGDEMQRGISGGQKKRVTTGEMLVGPTKTLFMDEISTGLDSSTTFQIVKCLQQIVRLTEATILMSLLQPAPETFDLFDDIILLSEGQIVYQGPRDHILDFFASCGFRCPERKGTADFLQEVTSRKDQEQYWADRNKPYRYVPVREFANRFERFHVGMRLENELSVPFDKARSHKAALVFSKYSVPKMELLKACFDKEWLLIKRNSFVYIFKTVQIIIVAIIASTVFLRTEMHSRNEQDGAVFIGALLFSMITNMFNGFSQLSLTIVRLPVFYKQRDLLFHPAWTFTLPTALLTIPISVFESIVWMIMTYYTIGFAPEASRFFKQLLLVFLIQQMAAGIFRLIAGVCRTMIMANTGGALALLLVFMLGGFIVPRDKIPNWWVWGYWVSPMSYGFNAISVNEMFAPRWMNKLASDNSTRLGVAVLKSFNVFPDKNWYWIGAGALLGFVILLNVLFTFALMYLNPLGKPQAIISEEDAQEMEGDQEESKEEPRLHRPKSKTESFPRSLSASDGNNTREMAIRRMSSRSNRNGLSRNTDSTLEGANGVAPKRGMVLPFTPLAMSFDSVNYYVDMPAEMKEQGVTEDRLQLLCEVTGAFRPGVLTALMGVSGAGKTTLMDVLAGRKTGGYVEGDIRISGFPKKQETFARISGYCEQNDIHSPQVTVKESLIYSAFLRLPKEVSNEEKMVFVEEVMELVELNNLKDAIVGLPGVTGLSTEQRKRLTIAVELVANPSIIFMDEPTSGLDARAAAIVMRTVRNTVDTGRTVVCTIHQPSIDIFEAFDELLLMKRGGQVIYAGPLGRNSQKVIEYFEAIPGVPKIKPKYNPATWMLEVSSIAAEVRLKMDFAEYYKSSSLHKRNKSLVKELSKPPPGAKDLYFPTQYSQSTWGQFKSCLWKQWWTYWRSPDYNLVRYFFTLACALMLGTIFWKVGTKRESTVDLTMIIGAMYASVLFVGINNCSTVQPVVAVERTVFYRERAAGMYSALPYALAQMIAEIPYVFVQTSYYTLIVYAMVSFQWTAAKFFWFFFVNFFSFLYFTYYGMMTISITPNHQVAAIFAAAFYALFNLFSGFFIPKPRIPKWWIWYYWICPVAWTVYGLIVSQYGDVEDTISVPGMSIKPTIKWYIENHFGYDPNFMGQVAVVLVGFSVFFAFMFAYCIKTLNFQLR</sequence>
<feature type="transmembrane region" description="Helical" evidence="11">
    <location>
        <begin position="1466"/>
        <end position="1489"/>
    </location>
</feature>
<dbReference type="GO" id="GO:0005524">
    <property type="term" value="F:ATP binding"/>
    <property type="evidence" value="ECO:0007669"/>
    <property type="project" value="UniProtKB-KW"/>
</dbReference>
<proteinExistence type="inferred from homology"/>
<dbReference type="PROSITE" id="PS50893">
    <property type="entry name" value="ABC_TRANSPORTER_2"/>
    <property type="match status" value="2"/>
</dbReference>
<evidence type="ECO:0000313" key="13">
    <source>
        <dbReference type="EMBL" id="EXB74575.1"/>
    </source>
</evidence>
<dbReference type="GO" id="GO:0140359">
    <property type="term" value="F:ABC-type transporter activity"/>
    <property type="evidence" value="ECO:0007669"/>
    <property type="project" value="InterPro"/>
</dbReference>
<dbReference type="FunFam" id="3.40.50.300:FF:000179">
    <property type="entry name" value="ABC transporter G family member 34"/>
    <property type="match status" value="1"/>
</dbReference>
<feature type="transmembrane region" description="Helical" evidence="11">
    <location>
        <begin position="621"/>
        <end position="648"/>
    </location>
</feature>
<feature type="compositionally biased region" description="Basic and acidic residues" evidence="10">
    <location>
        <begin position="823"/>
        <end position="836"/>
    </location>
</feature>
<dbReference type="SMART" id="SM00382">
    <property type="entry name" value="AAA"/>
    <property type="match status" value="2"/>
</dbReference>
<evidence type="ECO:0000256" key="6">
    <source>
        <dbReference type="ARBA" id="ARBA00022741"/>
    </source>
</evidence>
<feature type="transmembrane region" description="Helical" evidence="11">
    <location>
        <begin position="1385"/>
        <end position="1404"/>
    </location>
</feature>
<feature type="domain" description="ABC transporter" evidence="12">
    <location>
        <begin position="895"/>
        <end position="1148"/>
    </location>
</feature>
<feature type="transmembrane region" description="Helical" evidence="11">
    <location>
        <begin position="1354"/>
        <end position="1373"/>
    </location>
</feature>
<dbReference type="eggNOG" id="KOG0065">
    <property type="taxonomic scope" value="Eukaryota"/>
</dbReference>
<feature type="compositionally biased region" description="Polar residues" evidence="10">
    <location>
        <begin position="837"/>
        <end position="850"/>
    </location>
</feature>
<dbReference type="InterPro" id="IPR003439">
    <property type="entry name" value="ABC_transporter-like_ATP-bd"/>
</dbReference>
<feature type="region of interest" description="Disordered" evidence="10">
    <location>
        <begin position="811"/>
        <end position="878"/>
    </location>
</feature>
<dbReference type="PANTHER" id="PTHR48040">
    <property type="entry name" value="PLEIOTROPIC DRUG RESISTANCE PROTEIN 1-LIKE ISOFORM X1"/>
    <property type="match status" value="1"/>
</dbReference>
<dbReference type="InterPro" id="IPR003593">
    <property type="entry name" value="AAA+_ATPase"/>
</dbReference>
<keyword evidence="9 11" id="KW-0472">Membrane</keyword>
<keyword evidence="6" id="KW-0547">Nucleotide-binding</keyword>
<dbReference type="STRING" id="981085.W9RH03"/>
<dbReference type="Pfam" id="PF19055">
    <property type="entry name" value="ABC2_membrane_7"/>
    <property type="match status" value="2"/>
</dbReference>
<keyword evidence="7" id="KW-0067">ATP-binding</keyword>
<dbReference type="InterPro" id="IPR027417">
    <property type="entry name" value="P-loop_NTPase"/>
</dbReference>
<dbReference type="Gene3D" id="3.40.50.300">
    <property type="entry name" value="P-loop containing nucleotide triphosphate hydrolases"/>
    <property type="match status" value="2"/>
</dbReference>
<evidence type="ECO:0000256" key="9">
    <source>
        <dbReference type="ARBA" id="ARBA00023136"/>
    </source>
</evidence>
<dbReference type="Pfam" id="PF14510">
    <property type="entry name" value="ABC_trans_N"/>
    <property type="match status" value="1"/>
</dbReference>
<evidence type="ECO:0000256" key="8">
    <source>
        <dbReference type="ARBA" id="ARBA00022989"/>
    </source>
</evidence>
<feature type="compositionally biased region" description="Basic and acidic residues" evidence="10">
    <location>
        <begin position="1"/>
        <end position="12"/>
    </location>
</feature>
<evidence type="ECO:0000256" key="2">
    <source>
        <dbReference type="ARBA" id="ARBA00006012"/>
    </source>
</evidence>
<dbReference type="OrthoDB" id="66620at2759"/>
<comment type="similarity">
    <text evidence="2">Belongs to the ABC transporter superfamily. ABCG family. PDR (TC 3.A.1.205) subfamily.</text>
</comment>
<dbReference type="InterPro" id="IPR013525">
    <property type="entry name" value="ABC2_TM"/>
</dbReference>
<evidence type="ECO:0000256" key="7">
    <source>
        <dbReference type="ARBA" id="ARBA00022840"/>
    </source>
</evidence>
<evidence type="ECO:0000256" key="4">
    <source>
        <dbReference type="ARBA" id="ARBA00022692"/>
    </source>
</evidence>
<dbReference type="EMBL" id="KE344648">
    <property type="protein sequence ID" value="EXB74575.1"/>
    <property type="molecule type" value="Genomic_DNA"/>
</dbReference>
<feature type="transmembrane region" description="Helical" evidence="11">
    <location>
        <begin position="1327"/>
        <end position="1347"/>
    </location>
</feature>
<dbReference type="Pfam" id="PF01061">
    <property type="entry name" value="ABC2_membrane"/>
    <property type="match status" value="2"/>
</dbReference>
<dbReference type="InterPro" id="IPR034001">
    <property type="entry name" value="ABCG_PDR_1"/>
</dbReference>
<feature type="transmembrane region" description="Helical" evidence="11">
    <location>
        <begin position="542"/>
        <end position="563"/>
    </location>
</feature>
<feature type="transmembrane region" description="Helical" evidence="11">
    <location>
        <begin position="770"/>
        <end position="796"/>
    </location>
</feature>
<reference evidence="14" key="1">
    <citation type="submission" date="2013-01" db="EMBL/GenBank/DDBJ databases">
        <title>Draft Genome Sequence of a Mulberry Tree, Morus notabilis C.K. Schneid.</title>
        <authorList>
            <person name="He N."/>
            <person name="Zhao S."/>
        </authorList>
    </citation>
    <scope>NUCLEOTIDE SEQUENCE</scope>
</reference>
<keyword evidence="3" id="KW-0813">Transport</keyword>
<dbReference type="Proteomes" id="UP000030645">
    <property type="component" value="Unassembled WGS sequence"/>
</dbReference>
<dbReference type="CDD" id="cd03233">
    <property type="entry name" value="ABCG_PDR_domain1"/>
    <property type="match status" value="1"/>
</dbReference>
<dbReference type="InterPro" id="IPR029481">
    <property type="entry name" value="ABC_trans_N"/>
</dbReference>
<evidence type="ECO:0000259" key="12">
    <source>
        <dbReference type="PROSITE" id="PS50893"/>
    </source>
</evidence>
<feature type="transmembrane region" description="Helical" evidence="11">
    <location>
        <begin position="575"/>
        <end position="601"/>
    </location>
</feature>
<feature type="region of interest" description="Disordered" evidence="10">
    <location>
        <begin position="1"/>
        <end position="26"/>
    </location>
</feature>
<organism evidence="13 14">
    <name type="scientific">Morus notabilis</name>
    <dbReference type="NCBI Taxonomy" id="981085"/>
    <lineage>
        <taxon>Eukaryota</taxon>
        <taxon>Viridiplantae</taxon>
        <taxon>Streptophyta</taxon>
        <taxon>Embryophyta</taxon>
        <taxon>Tracheophyta</taxon>
        <taxon>Spermatophyta</taxon>
        <taxon>Magnoliopsida</taxon>
        <taxon>eudicotyledons</taxon>
        <taxon>Gunneridae</taxon>
        <taxon>Pentapetalae</taxon>
        <taxon>rosids</taxon>
        <taxon>fabids</taxon>
        <taxon>Rosales</taxon>
        <taxon>Moraceae</taxon>
        <taxon>Moreae</taxon>
        <taxon>Morus</taxon>
    </lineage>
</organism>
<dbReference type="KEGG" id="mnt:21408935"/>
<evidence type="ECO:0000256" key="5">
    <source>
        <dbReference type="ARBA" id="ARBA00022737"/>
    </source>
</evidence>
<dbReference type="GO" id="GO:0016887">
    <property type="term" value="F:ATP hydrolysis activity"/>
    <property type="evidence" value="ECO:0007669"/>
    <property type="project" value="InterPro"/>
</dbReference>
<feature type="domain" description="ABC transporter" evidence="12">
    <location>
        <begin position="173"/>
        <end position="446"/>
    </location>
</feature>
<name>W9RH03_9ROSA</name>
<dbReference type="GO" id="GO:0016020">
    <property type="term" value="C:membrane"/>
    <property type="evidence" value="ECO:0007669"/>
    <property type="project" value="UniProtKB-SubCell"/>
</dbReference>